<reference evidence="2" key="1">
    <citation type="submission" date="2017-05" db="UniProtKB">
        <authorList>
            <consortium name="EnsemblMetazoa"/>
        </authorList>
    </citation>
    <scope>IDENTIFICATION</scope>
</reference>
<dbReference type="InParanoid" id="A0A1X7U3F2"/>
<evidence type="ECO:0000313" key="2">
    <source>
        <dbReference type="EnsemblMetazoa" id="Aqu2.1.22193_001"/>
    </source>
</evidence>
<sequence>MSGFKVTGIFPFDRKALVPEPEDDTSPYLPLLTPRRHTNRRVIVDDVTLDNSHFSNGISDSSFESSLTLLPRRSSFSEMLHYPSPIPVPKRNPQSKESRVLTSDKNLKRIEEKKIAKEKARKKELTEQKKIDKANNKKKRVINDKSDNKADTLTQPGCTLKKTALGNDVIDSWHRGTLKKCATND</sequence>
<proteinExistence type="predicted"/>
<feature type="region of interest" description="Disordered" evidence="1">
    <location>
        <begin position="121"/>
        <end position="155"/>
    </location>
</feature>
<evidence type="ECO:0000256" key="1">
    <source>
        <dbReference type="SAM" id="MobiDB-lite"/>
    </source>
</evidence>
<organism evidence="2">
    <name type="scientific">Amphimedon queenslandica</name>
    <name type="common">Sponge</name>
    <dbReference type="NCBI Taxonomy" id="400682"/>
    <lineage>
        <taxon>Eukaryota</taxon>
        <taxon>Metazoa</taxon>
        <taxon>Porifera</taxon>
        <taxon>Demospongiae</taxon>
        <taxon>Heteroscleromorpha</taxon>
        <taxon>Haplosclerida</taxon>
        <taxon>Niphatidae</taxon>
        <taxon>Amphimedon</taxon>
    </lineage>
</organism>
<protein>
    <submittedName>
        <fullName evidence="2">Uncharacterized protein</fullName>
    </submittedName>
</protein>
<accession>A0A1X7U3F2</accession>
<feature type="compositionally biased region" description="Basic and acidic residues" evidence="1">
    <location>
        <begin position="121"/>
        <end position="150"/>
    </location>
</feature>
<feature type="region of interest" description="Disordered" evidence="1">
    <location>
        <begin position="83"/>
        <end position="102"/>
    </location>
</feature>
<dbReference type="EnsemblMetazoa" id="Aqu2.1.22193_001">
    <property type="protein sequence ID" value="Aqu2.1.22193_001"/>
    <property type="gene ID" value="Aqu2.1.22193"/>
</dbReference>
<dbReference type="AlphaFoldDB" id="A0A1X7U3F2"/>
<name>A0A1X7U3F2_AMPQE</name>